<feature type="transmembrane region" description="Helical" evidence="1">
    <location>
        <begin position="58"/>
        <end position="81"/>
    </location>
</feature>
<keyword evidence="1" id="KW-0472">Membrane</keyword>
<evidence type="ECO:0000256" key="1">
    <source>
        <dbReference type="SAM" id="Phobius"/>
    </source>
</evidence>
<comment type="caution">
    <text evidence="2">The sequence shown here is derived from an EMBL/GenBank/DDBJ whole genome shotgun (WGS) entry which is preliminary data.</text>
</comment>
<feature type="transmembrane region" description="Helical" evidence="1">
    <location>
        <begin position="245"/>
        <end position="265"/>
    </location>
</feature>
<feature type="transmembrane region" description="Helical" evidence="1">
    <location>
        <begin position="367"/>
        <end position="387"/>
    </location>
</feature>
<dbReference type="NCBIfam" id="TIGR04370">
    <property type="entry name" value="glyco_rpt_poly"/>
    <property type="match status" value="1"/>
</dbReference>
<dbReference type="EMBL" id="JAGZJA010000002">
    <property type="protein sequence ID" value="MBS5146499.1"/>
    <property type="molecule type" value="Genomic_DNA"/>
</dbReference>
<sequence length="462" mass="51043">MFNAILLALILLAVALSSYYLSGFSLAHPGVLLSLPLFCGTVCGLLNYRAYQFELDYLTVLYVGLGTVVFAVFCGITHLCFSRQSMFSMAYGKSGKQLNLNPTRIDLPIWVFVVGVVFSAISIIVIVKGIYNLVAPYGIDGSLTEVISAYDALAKRETHLPLRGLAGQALIVSEALAFVWGYLFLRNCFCKYRKSDLLILFNYLLSTIVPFFTGGRGPVIELIVAFVVMWLIFEKKYRPEGASKYRLIMPLLIVAALAVIGALLFRPLLILIGRGTIPASLGSYISLYLGAPLKNFDGFVTGTLSVAPEIDNSVWGRLTFESIAQSLAHWFNVSVANDSLLVMPNQTLGDLFLGNVYTLFYTPLYDWGPLGLFIFMACSGIVAQAIYEFAVSNSCPRFGVIRISLMFYGLSGYALAMSFFMNEFARSLISSRMIRFALVWITLSYAFKTLDTNQSKKVQASQ</sequence>
<proteinExistence type="predicted"/>
<feature type="transmembrane region" description="Helical" evidence="1">
    <location>
        <begin position="165"/>
        <end position="185"/>
    </location>
</feature>
<reference evidence="2" key="1">
    <citation type="submission" date="2021-02" db="EMBL/GenBank/DDBJ databases">
        <title>Infant gut strain persistence is associated with maternal origin, phylogeny, and functional potential including surface adhesion and iron acquisition.</title>
        <authorList>
            <person name="Lou Y.C."/>
        </authorList>
    </citation>
    <scope>NUCLEOTIDE SEQUENCE</scope>
    <source>
        <strain evidence="2">L3_128_245G1_dasL3_128_245G1_concoct_49</strain>
    </source>
</reference>
<feature type="transmembrane region" description="Helical" evidence="1">
    <location>
        <begin position="107"/>
        <end position="131"/>
    </location>
</feature>
<keyword evidence="1" id="KW-0812">Transmembrane</keyword>
<gene>
    <name evidence="2" type="ORF">KHY67_02165</name>
</gene>
<dbReference type="AlphaFoldDB" id="A0A943BLF6"/>
<protein>
    <submittedName>
        <fullName evidence="2">Oligosaccharide repeat unit polymerase</fullName>
    </submittedName>
</protein>
<accession>A0A943BLF6</accession>
<evidence type="ECO:0000313" key="3">
    <source>
        <dbReference type="Proteomes" id="UP000738879"/>
    </source>
</evidence>
<organism evidence="2 3">
    <name type="scientific">Collinsella intestinalis</name>
    <dbReference type="NCBI Taxonomy" id="147207"/>
    <lineage>
        <taxon>Bacteria</taxon>
        <taxon>Bacillati</taxon>
        <taxon>Actinomycetota</taxon>
        <taxon>Coriobacteriia</taxon>
        <taxon>Coriobacteriales</taxon>
        <taxon>Coriobacteriaceae</taxon>
        <taxon>Collinsella</taxon>
    </lineage>
</organism>
<name>A0A943BLF6_9ACTN</name>
<keyword evidence="1" id="KW-1133">Transmembrane helix</keyword>
<dbReference type="Proteomes" id="UP000738879">
    <property type="component" value="Unassembled WGS sequence"/>
</dbReference>
<feature type="transmembrane region" description="Helical" evidence="1">
    <location>
        <begin position="197"/>
        <end position="212"/>
    </location>
</feature>
<feature type="transmembrane region" description="Helical" evidence="1">
    <location>
        <begin position="399"/>
        <end position="421"/>
    </location>
</feature>
<evidence type="ECO:0000313" key="2">
    <source>
        <dbReference type="EMBL" id="MBS5146499.1"/>
    </source>
</evidence>